<dbReference type="EMBL" id="CM000764">
    <property type="protein sequence ID" value="OQU84115.1"/>
    <property type="molecule type" value="Genomic_DNA"/>
</dbReference>
<keyword evidence="5" id="KW-1185">Reference proteome</keyword>
<dbReference type="GO" id="GO:0003700">
    <property type="term" value="F:DNA-binding transcription factor activity"/>
    <property type="evidence" value="ECO:0000318"/>
    <property type="project" value="GO_Central"/>
</dbReference>
<accession>A0A1Z5RKY8</accession>
<feature type="region of interest" description="Leucine repeat I (LRI)" evidence="3">
    <location>
        <begin position="143"/>
        <end position="203"/>
    </location>
</feature>
<protein>
    <submittedName>
        <fullName evidence="4">Uncharacterized protein</fullName>
    </submittedName>
</protein>
<dbReference type="OMA" id="DATMPRN"/>
<evidence type="ECO:0000313" key="4">
    <source>
        <dbReference type="EMBL" id="OQU84115.1"/>
    </source>
</evidence>
<dbReference type="InParanoid" id="A0A1Z5RKY8"/>
<sequence length="487" mass="54500">MAITPEEFFAVDLMEMEPSPPSPSINLPLMPDGGGQGPLSDDDLVLTYISGLLMEEDIDDKLLGQYSDHPALLQAQQSYAQLLSSPSFNANSDNTFNSGNMEGAKNSLQGCSGDQYTLSSSFSKGVDEEGQFSKGLEEAHRFLSGDNSFGKGEQAVAMNDHTVAVGLLKQIKQHASATGDAAQRLAHCFAKGLEARLAGTGMQLWKSLMAEHPIVMDFLKAYSLFMAACCFHKIALKFSIMTIEDAMVGKSSLHIVDYGLIRSLANRNVGPPQVTITAISHFQPRIYPAQQIEEQGCRLSKCAKEFGLPFKFHVITKKWEDVFIEDLNKDTDEVLIVNDLLNFSSLMDVSVFFDASNPRDTVLSNIRRMRPCIFIQSIVNRSSGTSFLSRFRELLFNYMALFDMSDATMPRNSEFHGVDLVNRPEKYMQWQVRNQRAGLRQLLLKPSIIKALKDEVKKEYHKDFFLTEDSQWLLQGWKGRVLFAHST</sequence>
<dbReference type="AlphaFoldDB" id="A0A1Z5RKY8"/>
<dbReference type="PROSITE" id="PS50985">
    <property type="entry name" value="GRAS"/>
    <property type="match status" value="1"/>
</dbReference>
<dbReference type="Gramene" id="OQU84115">
    <property type="protein sequence ID" value="OQU84115"/>
    <property type="gene ID" value="SORBI_3005G230500"/>
</dbReference>
<proteinExistence type="inferred from homology"/>
<keyword evidence="1" id="KW-0805">Transcription regulation</keyword>
<evidence type="ECO:0000256" key="2">
    <source>
        <dbReference type="ARBA" id="ARBA00023163"/>
    </source>
</evidence>
<feature type="short sequence motif" description="VHIID" evidence="3">
    <location>
        <begin position="253"/>
        <end position="257"/>
    </location>
</feature>
<feature type="region of interest" description="Leucine repeat II (LRII)" evidence="3">
    <location>
        <begin position="294"/>
        <end position="326"/>
    </location>
</feature>
<evidence type="ECO:0000256" key="3">
    <source>
        <dbReference type="PROSITE-ProRule" id="PRU01191"/>
    </source>
</evidence>
<reference evidence="4 5" key="1">
    <citation type="journal article" date="2009" name="Nature">
        <title>The Sorghum bicolor genome and the diversification of grasses.</title>
        <authorList>
            <person name="Paterson A.H."/>
            <person name="Bowers J.E."/>
            <person name="Bruggmann R."/>
            <person name="Dubchak I."/>
            <person name="Grimwood J."/>
            <person name="Gundlach H."/>
            <person name="Haberer G."/>
            <person name="Hellsten U."/>
            <person name="Mitros T."/>
            <person name="Poliakov A."/>
            <person name="Schmutz J."/>
            <person name="Spannagl M."/>
            <person name="Tang H."/>
            <person name="Wang X."/>
            <person name="Wicker T."/>
            <person name="Bharti A.K."/>
            <person name="Chapman J."/>
            <person name="Feltus F.A."/>
            <person name="Gowik U."/>
            <person name="Grigoriev I.V."/>
            <person name="Lyons E."/>
            <person name="Maher C.A."/>
            <person name="Martis M."/>
            <person name="Narechania A."/>
            <person name="Otillar R.P."/>
            <person name="Penning B.W."/>
            <person name="Salamov A.A."/>
            <person name="Wang Y."/>
            <person name="Zhang L."/>
            <person name="Carpita N.C."/>
            <person name="Freeling M."/>
            <person name="Gingle A.R."/>
            <person name="Hash C.T."/>
            <person name="Keller B."/>
            <person name="Klein P."/>
            <person name="Kresovich S."/>
            <person name="McCann M.C."/>
            <person name="Ming R."/>
            <person name="Peterson D.G."/>
            <person name="Mehboob-ur-Rahman"/>
            <person name="Ware D."/>
            <person name="Westhoff P."/>
            <person name="Mayer K.F."/>
            <person name="Messing J."/>
            <person name="Rokhsar D.S."/>
        </authorList>
    </citation>
    <scope>NUCLEOTIDE SEQUENCE [LARGE SCALE GENOMIC DNA]</scope>
    <source>
        <strain evidence="5">cv. BTx623</strain>
    </source>
</reference>
<dbReference type="STRING" id="4558.A0A1Z5RKY8"/>
<comment type="similarity">
    <text evidence="3">Belongs to the GRAS family.</text>
</comment>
<dbReference type="InterPro" id="IPR005202">
    <property type="entry name" value="TF_GRAS"/>
</dbReference>
<reference evidence="5" key="2">
    <citation type="journal article" date="2018" name="Plant J.">
        <title>The Sorghum bicolor reference genome: improved assembly, gene annotations, a transcriptome atlas, and signatures of genome organization.</title>
        <authorList>
            <person name="McCormick R.F."/>
            <person name="Truong S.K."/>
            <person name="Sreedasyam A."/>
            <person name="Jenkins J."/>
            <person name="Shu S."/>
            <person name="Sims D."/>
            <person name="Kennedy M."/>
            <person name="Amirebrahimi M."/>
            <person name="Weers B.D."/>
            <person name="McKinley B."/>
            <person name="Mattison A."/>
            <person name="Morishige D.T."/>
            <person name="Grimwood J."/>
            <person name="Schmutz J."/>
            <person name="Mullet J.E."/>
        </authorList>
    </citation>
    <scope>NUCLEOTIDE SEQUENCE [LARGE SCALE GENOMIC DNA]</scope>
    <source>
        <strain evidence="5">cv. BTx623</strain>
    </source>
</reference>
<dbReference type="eggNOG" id="ENOG502QSQ6">
    <property type="taxonomic scope" value="Eukaryota"/>
</dbReference>
<dbReference type="Pfam" id="PF03514">
    <property type="entry name" value="GRAS"/>
    <property type="match status" value="1"/>
</dbReference>
<evidence type="ECO:0000256" key="1">
    <source>
        <dbReference type="ARBA" id="ARBA00023015"/>
    </source>
</evidence>
<dbReference type="GO" id="GO:0005634">
    <property type="term" value="C:nucleus"/>
    <property type="evidence" value="ECO:0000318"/>
    <property type="project" value="GO_Central"/>
</dbReference>
<evidence type="ECO:0000313" key="5">
    <source>
        <dbReference type="Proteomes" id="UP000000768"/>
    </source>
</evidence>
<keyword evidence="2" id="KW-0804">Transcription</keyword>
<dbReference type="GO" id="GO:0006355">
    <property type="term" value="P:regulation of DNA-templated transcription"/>
    <property type="evidence" value="ECO:0000318"/>
    <property type="project" value="GO_Central"/>
</dbReference>
<name>A0A1Z5RKY8_SORBI</name>
<feature type="region of interest" description="SAW" evidence="3">
    <location>
        <begin position="417"/>
        <end position="487"/>
    </location>
</feature>
<dbReference type="GO" id="GO:0043565">
    <property type="term" value="F:sequence-specific DNA binding"/>
    <property type="evidence" value="ECO:0000318"/>
    <property type="project" value="GO_Central"/>
</dbReference>
<organism evidence="4 5">
    <name type="scientific">Sorghum bicolor</name>
    <name type="common">Sorghum</name>
    <name type="synonym">Sorghum vulgare</name>
    <dbReference type="NCBI Taxonomy" id="4558"/>
    <lineage>
        <taxon>Eukaryota</taxon>
        <taxon>Viridiplantae</taxon>
        <taxon>Streptophyta</taxon>
        <taxon>Embryophyta</taxon>
        <taxon>Tracheophyta</taxon>
        <taxon>Spermatophyta</taxon>
        <taxon>Magnoliopsida</taxon>
        <taxon>Liliopsida</taxon>
        <taxon>Poales</taxon>
        <taxon>Poaceae</taxon>
        <taxon>PACMAD clade</taxon>
        <taxon>Panicoideae</taxon>
        <taxon>Andropogonodae</taxon>
        <taxon>Andropogoneae</taxon>
        <taxon>Sorghinae</taxon>
        <taxon>Sorghum</taxon>
    </lineage>
</organism>
<comment type="caution">
    <text evidence="3">Lacks conserved residue(s) required for the propagation of feature annotation.</text>
</comment>
<dbReference type="Proteomes" id="UP000000768">
    <property type="component" value="Chromosome 5"/>
</dbReference>
<gene>
    <name evidence="4" type="ORF">SORBI_3005G230500</name>
</gene>
<dbReference type="PANTHER" id="PTHR31636">
    <property type="entry name" value="OSJNBA0084A10.13 PROTEIN-RELATED"/>
    <property type="match status" value="1"/>
</dbReference>